<dbReference type="EMBL" id="CP002345">
    <property type="protein sequence ID" value="ADQ81131.1"/>
    <property type="molecule type" value="Genomic_DNA"/>
</dbReference>
<dbReference type="AlphaFoldDB" id="E4T8M2"/>
<sequence>MAPGTQPASVSSSTSNTDPQPLSNIDKGGNKMHKSTRQIDIRFLINRQTIVVQNLYYSPQDVWVLCIFLFLLF</sequence>
<reference key="1">
    <citation type="submission" date="2010-11" db="EMBL/GenBank/DDBJ databases">
        <title>The complete genome of Paludibacter propionicigenes DSM 17365.</title>
        <authorList>
            <consortium name="US DOE Joint Genome Institute (JGI-PGF)"/>
            <person name="Lucas S."/>
            <person name="Copeland A."/>
            <person name="Lapidus A."/>
            <person name="Bruce D."/>
            <person name="Goodwin L."/>
            <person name="Pitluck S."/>
            <person name="Kyrpides N."/>
            <person name="Mavromatis K."/>
            <person name="Ivanova N."/>
            <person name="Munk A.C."/>
            <person name="Brettin T."/>
            <person name="Detter J.C."/>
            <person name="Han C."/>
            <person name="Tapia R."/>
            <person name="Land M."/>
            <person name="Hauser L."/>
            <person name="Markowitz V."/>
            <person name="Cheng J.-F."/>
            <person name="Hugenholtz P."/>
            <person name="Woyke T."/>
            <person name="Wu D."/>
            <person name="Gronow S."/>
            <person name="Wellnitz S."/>
            <person name="Brambilla E."/>
            <person name="Klenk H.-P."/>
            <person name="Eisen J.A."/>
        </authorList>
    </citation>
    <scope>NUCLEOTIDE SEQUENCE</scope>
    <source>
        <strain>WB4</strain>
    </source>
</reference>
<proteinExistence type="predicted"/>
<name>E4T8M2_PALPW</name>
<dbReference type="HOGENOM" id="CLU_2701365_0_0_10"/>
<organism evidence="2 3">
    <name type="scientific">Paludibacter propionicigenes (strain DSM 17365 / JCM 13257 / WB4)</name>
    <dbReference type="NCBI Taxonomy" id="694427"/>
    <lineage>
        <taxon>Bacteria</taxon>
        <taxon>Pseudomonadati</taxon>
        <taxon>Bacteroidota</taxon>
        <taxon>Bacteroidia</taxon>
        <taxon>Bacteroidales</taxon>
        <taxon>Paludibacteraceae</taxon>
        <taxon>Paludibacter</taxon>
    </lineage>
</organism>
<protein>
    <submittedName>
        <fullName evidence="2">Uncharacterized protein</fullName>
    </submittedName>
</protein>
<dbReference type="STRING" id="694427.Palpr_3003"/>
<keyword evidence="3" id="KW-1185">Reference proteome</keyword>
<evidence type="ECO:0000256" key="1">
    <source>
        <dbReference type="SAM" id="MobiDB-lite"/>
    </source>
</evidence>
<dbReference type="Proteomes" id="UP000008718">
    <property type="component" value="Chromosome"/>
</dbReference>
<reference evidence="2 3" key="2">
    <citation type="journal article" date="2011" name="Stand. Genomic Sci.">
        <title>Complete genome sequence of Paludibacter propionicigenes type strain (WB4).</title>
        <authorList>
            <person name="Gronow S."/>
            <person name="Munk C."/>
            <person name="Lapidus A."/>
            <person name="Nolan M."/>
            <person name="Lucas S."/>
            <person name="Hammon N."/>
            <person name="Deshpande S."/>
            <person name="Cheng J.F."/>
            <person name="Tapia R."/>
            <person name="Han C."/>
            <person name="Goodwin L."/>
            <person name="Pitluck S."/>
            <person name="Liolios K."/>
            <person name="Ivanova N."/>
            <person name="Mavromatis K."/>
            <person name="Mikhailova N."/>
            <person name="Pati A."/>
            <person name="Chen A."/>
            <person name="Palaniappan K."/>
            <person name="Land M."/>
            <person name="Hauser L."/>
            <person name="Chang Y.J."/>
            <person name="Jeffries C.D."/>
            <person name="Brambilla E."/>
            <person name="Rohde M."/>
            <person name="Goker M."/>
            <person name="Detter J.C."/>
            <person name="Woyke T."/>
            <person name="Bristow J."/>
            <person name="Eisen J.A."/>
            <person name="Markowitz V."/>
            <person name="Hugenholtz P."/>
            <person name="Kyrpides N.C."/>
            <person name="Klenk H.P."/>
        </authorList>
    </citation>
    <scope>NUCLEOTIDE SEQUENCE [LARGE SCALE GENOMIC DNA]</scope>
    <source>
        <strain evidence="3">DSM 17365 / JCM 13257 / WB4</strain>
    </source>
</reference>
<accession>E4T8M2</accession>
<evidence type="ECO:0000313" key="3">
    <source>
        <dbReference type="Proteomes" id="UP000008718"/>
    </source>
</evidence>
<dbReference type="KEGG" id="ppn:Palpr_3003"/>
<gene>
    <name evidence="2" type="ordered locus">Palpr_3003</name>
</gene>
<feature type="region of interest" description="Disordered" evidence="1">
    <location>
        <begin position="1"/>
        <end position="33"/>
    </location>
</feature>
<feature type="compositionally biased region" description="Polar residues" evidence="1">
    <location>
        <begin position="1"/>
        <end position="23"/>
    </location>
</feature>
<evidence type="ECO:0000313" key="2">
    <source>
        <dbReference type="EMBL" id="ADQ81131.1"/>
    </source>
</evidence>